<dbReference type="Proteomes" id="UP000250088">
    <property type="component" value="Chromosome"/>
</dbReference>
<feature type="domain" description="VOC" evidence="2">
    <location>
        <begin position="153"/>
        <end position="277"/>
    </location>
</feature>
<feature type="region of interest" description="Disordered" evidence="1">
    <location>
        <begin position="301"/>
        <end position="320"/>
    </location>
</feature>
<protein>
    <submittedName>
        <fullName evidence="3">Lactoylglutathione lyase</fullName>
    </submittedName>
</protein>
<feature type="domain" description="VOC" evidence="2">
    <location>
        <begin position="9"/>
        <end position="122"/>
    </location>
</feature>
<evidence type="ECO:0000259" key="2">
    <source>
        <dbReference type="PROSITE" id="PS51819"/>
    </source>
</evidence>
<keyword evidence="4" id="KW-1185">Reference proteome</keyword>
<keyword evidence="3" id="KW-0456">Lyase</keyword>
<dbReference type="EMBL" id="CP019893">
    <property type="protein sequence ID" value="ARS91073.1"/>
    <property type="molecule type" value="Genomic_DNA"/>
</dbReference>
<name>A0A2Z2HW81_9EURY</name>
<dbReference type="InterPro" id="IPR037523">
    <property type="entry name" value="VOC_core"/>
</dbReference>
<dbReference type="KEGG" id="naj:B1756_15925"/>
<dbReference type="InterPro" id="IPR004360">
    <property type="entry name" value="Glyas_Fos-R_dOase_dom"/>
</dbReference>
<proteinExistence type="predicted"/>
<evidence type="ECO:0000256" key="1">
    <source>
        <dbReference type="SAM" id="MobiDB-lite"/>
    </source>
</evidence>
<dbReference type="Gene3D" id="3.10.180.10">
    <property type="entry name" value="2,3-Dihydroxybiphenyl 1,2-Dioxygenase, domain 1"/>
    <property type="match status" value="2"/>
</dbReference>
<dbReference type="GO" id="GO:0016829">
    <property type="term" value="F:lyase activity"/>
    <property type="evidence" value="ECO:0007669"/>
    <property type="project" value="UniProtKB-KW"/>
</dbReference>
<sequence length="320" mass="36185">MITNSPLAKLGHVATHTPDLEESLWFFEEVLGLHLVERDGSTAYLRGQRDWDHHTLKVIESGQKGVDHIAFRTRSAEALSELTEQFESEGTDVTYVDGDEEVGHGDAIRVEKFGHPYEFYYDVDQPDAPEGQRSGLKNRIYSESVANRIAPRRIDHVHVQDENETARAHAAWLEEELGFRLNERYRGDDGELWGWWFAVTALPHDIAIHREPAGEPSGFHHLSYHLDSLQDLWTAADILSEHGIEPDGGPGRHAITRADFLYVSDPASDFRIEFFAGPGYLNFEPDWDPIEWSADEIGGETNHQWVGEGPSWDGIGYASE</sequence>
<evidence type="ECO:0000313" key="3">
    <source>
        <dbReference type="EMBL" id="ARS91073.1"/>
    </source>
</evidence>
<dbReference type="InterPro" id="IPR029068">
    <property type="entry name" value="Glyas_Bleomycin-R_OHBP_Dase"/>
</dbReference>
<dbReference type="Pfam" id="PF00903">
    <property type="entry name" value="Glyoxalase"/>
    <property type="match status" value="2"/>
</dbReference>
<reference evidence="4" key="1">
    <citation type="submission" date="2017-02" db="EMBL/GenBank/DDBJ databases">
        <title>Natronthermophilus aegyptiacus gen. nov.,sp. nov., an aerobic, extremely halophilic alkalithermophilic archaeon isolated from the athalassohaline Wadi An Natrun, Egypt.</title>
        <authorList>
            <person name="Zhao B."/>
        </authorList>
    </citation>
    <scope>NUCLEOTIDE SEQUENCE [LARGE SCALE GENOMIC DNA]</scope>
    <source>
        <strain evidence="4">JW/NM-HA 15</strain>
    </source>
</reference>
<dbReference type="PROSITE" id="PS51819">
    <property type="entry name" value="VOC"/>
    <property type="match status" value="2"/>
</dbReference>
<dbReference type="OrthoDB" id="37941at2157"/>
<evidence type="ECO:0000313" key="4">
    <source>
        <dbReference type="Proteomes" id="UP000250088"/>
    </source>
</evidence>
<organism evidence="3 4">
    <name type="scientific">Natrarchaeobaculum aegyptiacum</name>
    <dbReference type="NCBI Taxonomy" id="745377"/>
    <lineage>
        <taxon>Archaea</taxon>
        <taxon>Methanobacteriati</taxon>
        <taxon>Methanobacteriota</taxon>
        <taxon>Stenosarchaea group</taxon>
        <taxon>Halobacteria</taxon>
        <taxon>Halobacteriales</taxon>
        <taxon>Natrialbaceae</taxon>
        <taxon>Natrarchaeobaculum</taxon>
    </lineage>
</organism>
<gene>
    <name evidence="3" type="ORF">B1756_15925</name>
</gene>
<dbReference type="GeneID" id="32895592"/>
<dbReference type="SUPFAM" id="SSF54593">
    <property type="entry name" value="Glyoxalase/Bleomycin resistance protein/Dihydroxybiphenyl dioxygenase"/>
    <property type="match status" value="1"/>
</dbReference>
<accession>A0A2Z2HW81</accession>
<dbReference type="RefSeq" id="WP_086889439.1">
    <property type="nucleotide sequence ID" value="NZ_CP019893.1"/>
</dbReference>
<dbReference type="AlphaFoldDB" id="A0A2Z2HW81"/>